<organism evidence="1 2">
    <name type="scientific">Roseburia porci</name>
    <dbReference type="NCBI Taxonomy" id="2605790"/>
    <lineage>
        <taxon>Bacteria</taxon>
        <taxon>Bacillati</taxon>
        <taxon>Bacillota</taxon>
        <taxon>Clostridia</taxon>
        <taxon>Lachnospirales</taxon>
        <taxon>Lachnospiraceae</taxon>
        <taxon>Roseburia</taxon>
    </lineage>
</organism>
<reference evidence="1 2" key="1">
    <citation type="submission" date="2019-08" db="EMBL/GenBank/DDBJ databases">
        <title>In-depth cultivation of the pig gut microbiome towards novel bacterial diversity and tailored functional studies.</title>
        <authorList>
            <person name="Wylensek D."/>
            <person name="Hitch T.C.A."/>
            <person name="Clavel T."/>
        </authorList>
    </citation>
    <scope>NUCLEOTIDE SEQUENCE [LARGE SCALE GENOMIC DNA]</scope>
    <source>
        <strain evidence="1 2">MUC/MUC-530-WT-4D</strain>
    </source>
</reference>
<dbReference type="Proteomes" id="UP000474024">
    <property type="component" value="Unassembled WGS sequence"/>
</dbReference>
<accession>A0A6L5YQW5</accession>
<gene>
    <name evidence="1" type="ORF">FYJ75_06570</name>
</gene>
<dbReference type="EMBL" id="VUNI01000008">
    <property type="protein sequence ID" value="MST74705.1"/>
    <property type="molecule type" value="Genomic_DNA"/>
</dbReference>
<sequence>MANMMDYLEWRGDLDFHKAPFNEVDNLILTQIIYLDLEGVVPGIDRDSKVTVAEAGQRYFHKYPIEIVNAMPRLKKSASFLLKAMMESERFKNCYLSKYVEDISVEEESQFSAVKIDLDDGSVFLSFSGTDNTVVGWKENFNMSYLTETPGQQKAVRYVQETVPFYKNKLRFGGHSKGGNLAVYAAMCAKRSIQNRLIAVYNNDGPGFTRKMICEDGYQAVMNRIHTILPQSSVVGMLLEHEEDMEIIQSSNTGLMQHDAFSWEVKGPAFVHMDDLEEDSIYLDRTLKSWIGGLNDEQRHQFVEALFGILENAQITDLDQLGKIKFGQLLELWKAMEGLEPESKAALKDTLLKLFEAAVRMRIQKKVQTELDE</sequence>
<dbReference type="InterPro" id="IPR024499">
    <property type="entry name" value="Mbeg1-like"/>
</dbReference>
<evidence type="ECO:0000313" key="2">
    <source>
        <dbReference type="Proteomes" id="UP000474024"/>
    </source>
</evidence>
<dbReference type="AlphaFoldDB" id="A0A6L5YQW5"/>
<evidence type="ECO:0000313" key="1">
    <source>
        <dbReference type="EMBL" id="MST74705.1"/>
    </source>
</evidence>
<name>A0A6L5YQW5_9FIRM</name>
<protein>
    <submittedName>
        <fullName evidence="1">DUF2974 domain-containing protein</fullName>
    </submittedName>
</protein>
<dbReference type="RefSeq" id="WP_154429672.1">
    <property type="nucleotide sequence ID" value="NZ_VUNI01000008.1"/>
</dbReference>
<dbReference type="SUPFAM" id="SSF53474">
    <property type="entry name" value="alpha/beta-Hydrolases"/>
    <property type="match status" value="1"/>
</dbReference>
<dbReference type="InterPro" id="IPR029058">
    <property type="entry name" value="AB_hydrolase_fold"/>
</dbReference>
<proteinExistence type="predicted"/>
<dbReference type="Pfam" id="PF11187">
    <property type="entry name" value="Mbeg1-like"/>
    <property type="match status" value="1"/>
</dbReference>
<comment type="caution">
    <text evidence="1">The sequence shown here is derived from an EMBL/GenBank/DDBJ whole genome shotgun (WGS) entry which is preliminary data.</text>
</comment>
<keyword evidence="2" id="KW-1185">Reference proteome</keyword>